<name>A0ACC0IQ90_9ERIC</name>
<accession>A0ACC0IQ90</accession>
<organism evidence="1 2">
    <name type="scientific">Camellia lanceoleosa</name>
    <dbReference type="NCBI Taxonomy" id="1840588"/>
    <lineage>
        <taxon>Eukaryota</taxon>
        <taxon>Viridiplantae</taxon>
        <taxon>Streptophyta</taxon>
        <taxon>Embryophyta</taxon>
        <taxon>Tracheophyta</taxon>
        <taxon>Spermatophyta</taxon>
        <taxon>Magnoliopsida</taxon>
        <taxon>eudicotyledons</taxon>
        <taxon>Gunneridae</taxon>
        <taxon>Pentapetalae</taxon>
        <taxon>asterids</taxon>
        <taxon>Ericales</taxon>
        <taxon>Theaceae</taxon>
        <taxon>Camellia</taxon>
    </lineage>
</organism>
<gene>
    <name evidence="1" type="ORF">LOK49_LG02G04069</name>
</gene>
<evidence type="ECO:0000313" key="2">
    <source>
        <dbReference type="Proteomes" id="UP001060215"/>
    </source>
</evidence>
<keyword evidence="2" id="KW-1185">Reference proteome</keyword>
<dbReference type="EMBL" id="CM045760">
    <property type="protein sequence ID" value="KAI8026046.1"/>
    <property type="molecule type" value="Genomic_DNA"/>
</dbReference>
<evidence type="ECO:0000313" key="1">
    <source>
        <dbReference type="EMBL" id="KAI8026046.1"/>
    </source>
</evidence>
<protein>
    <submittedName>
        <fullName evidence="1">Uncharacterized protein</fullName>
    </submittedName>
</protein>
<proteinExistence type="predicted"/>
<sequence length="262" mass="29509">MNCCAIIGIGTPRSPSLSFSSSSSVICSEGNGWRLTGIHSSIRMGRDRSKNRKPLQRGRNLSIEAIHTLQSLKRAALLLYTNHQHQDSSSSSSSSLELVFASKFKRLLKNDMMAVLRELLRQNQCLLALKVFEDIREEDWYKPQVSLYAEIISALGCNGLYERVELLFVQLKMETSLESETVAFNALLKKLMNFNMTGLAMECFYLMKSLGCEPDKSSFRILINGLESKGEVGLSSNVRQEAEKFYGKSLEFLEEKEEDPVA</sequence>
<dbReference type="Proteomes" id="UP001060215">
    <property type="component" value="Chromosome 3"/>
</dbReference>
<reference evidence="1 2" key="1">
    <citation type="journal article" date="2022" name="Plant J.">
        <title>Chromosome-level genome of Camellia lanceoleosa provides a valuable resource for understanding genome evolution and self-incompatibility.</title>
        <authorList>
            <person name="Gong W."/>
            <person name="Xiao S."/>
            <person name="Wang L."/>
            <person name="Liao Z."/>
            <person name="Chang Y."/>
            <person name="Mo W."/>
            <person name="Hu G."/>
            <person name="Li W."/>
            <person name="Zhao G."/>
            <person name="Zhu H."/>
            <person name="Hu X."/>
            <person name="Ji K."/>
            <person name="Xiang X."/>
            <person name="Song Q."/>
            <person name="Yuan D."/>
            <person name="Jin S."/>
            <person name="Zhang L."/>
        </authorList>
    </citation>
    <scope>NUCLEOTIDE SEQUENCE [LARGE SCALE GENOMIC DNA]</scope>
    <source>
        <strain evidence="1">SQ_2022a</strain>
    </source>
</reference>
<comment type="caution">
    <text evidence="1">The sequence shown here is derived from an EMBL/GenBank/DDBJ whole genome shotgun (WGS) entry which is preliminary data.</text>
</comment>